<evidence type="ECO:0000256" key="2">
    <source>
        <dbReference type="ARBA" id="ARBA00001911"/>
    </source>
</evidence>
<dbReference type="Gene3D" id="3.90.25.10">
    <property type="entry name" value="UDP-galactose 4-epimerase, domain 1"/>
    <property type="match status" value="1"/>
</dbReference>
<accession>A0ABU1JB77</accession>
<dbReference type="EC" id="5.1.3.2" evidence="5 10"/>
<evidence type="ECO:0000256" key="5">
    <source>
        <dbReference type="ARBA" id="ARBA00013189"/>
    </source>
</evidence>
<dbReference type="NCBIfam" id="NF007956">
    <property type="entry name" value="PRK10675.1"/>
    <property type="match status" value="1"/>
</dbReference>
<feature type="domain" description="NAD-dependent epimerase/dehydratase" evidence="11">
    <location>
        <begin position="3"/>
        <end position="260"/>
    </location>
</feature>
<dbReference type="InterPro" id="IPR036291">
    <property type="entry name" value="NAD(P)-bd_dom_sf"/>
</dbReference>
<protein>
    <recommendedName>
        <fullName evidence="6 10">UDP-glucose 4-epimerase</fullName>
        <ecNumber evidence="5 10">5.1.3.2</ecNumber>
    </recommendedName>
</protein>
<evidence type="ECO:0000256" key="7">
    <source>
        <dbReference type="ARBA" id="ARBA00023027"/>
    </source>
</evidence>
<keyword evidence="8" id="KW-0299">Galactose metabolism</keyword>
<keyword evidence="10" id="KW-0119">Carbohydrate metabolism</keyword>
<dbReference type="PANTHER" id="PTHR43725">
    <property type="entry name" value="UDP-GLUCOSE 4-EPIMERASE"/>
    <property type="match status" value="1"/>
</dbReference>
<dbReference type="CDD" id="cd05247">
    <property type="entry name" value="UDP_G4E_1_SDR_e"/>
    <property type="match status" value="1"/>
</dbReference>
<organism evidence="12 13">
    <name type="scientific">Arthrobacter russicus</name>
    <dbReference type="NCBI Taxonomy" id="172040"/>
    <lineage>
        <taxon>Bacteria</taxon>
        <taxon>Bacillati</taxon>
        <taxon>Actinomycetota</taxon>
        <taxon>Actinomycetes</taxon>
        <taxon>Micrococcales</taxon>
        <taxon>Micrococcaceae</taxon>
        <taxon>Arthrobacter</taxon>
    </lineage>
</organism>
<evidence type="ECO:0000259" key="11">
    <source>
        <dbReference type="Pfam" id="PF01370"/>
    </source>
</evidence>
<dbReference type="InterPro" id="IPR005886">
    <property type="entry name" value="UDP_G4E"/>
</dbReference>
<comment type="caution">
    <text evidence="12">The sequence shown here is derived from an EMBL/GenBank/DDBJ whole genome shotgun (WGS) entry which is preliminary data.</text>
</comment>
<evidence type="ECO:0000256" key="10">
    <source>
        <dbReference type="RuleBase" id="RU366046"/>
    </source>
</evidence>
<comment type="catalytic activity">
    <reaction evidence="1 10">
        <text>UDP-alpha-D-glucose = UDP-alpha-D-galactose</text>
        <dbReference type="Rhea" id="RHEA:22168"/>
        <dbReference type="ChEBI" id="CHEBI:58885"/>
        <dbReference type="ChEBI" id="CHEBI:66914"/>
        <dbReference type="EC" id="5.1.3.2"/>
    </reaction>
</comment>
<dbReference type="RefSeq" id="WP_309797696.1">
    <property type="nucleotide sequence ID" value="NZ_BAAAHY010000005.1"/>
</dbReference>
<name>A0ABU1JB77_9MICC</name>
<dbReference type="Gene3D" id="3.40.50.720">
    <property type="entry name" value="NAD(P)-binding Rossmann-like Domain"/>
    <property type="match status" value="1"/>
</dbReference>
<evidence type="ECO:0000313" key="12">
    <source>
        <dbReference type="EMBL" id="MDR6269399.1"/>
    </source>
</evidence>
<dbReference type="Proteomes" id="UP001185069">
    <property type="component" value="Unassembled WGS sequence"/>
</dbReference>
<dbReference type="InterPro" id="IPR001509">
    <property type="entry name" value="Epimerase_deHydtase"/>
</dbReference>
<comment type="cofactor">
    <cofactor evidence="2 10">
        <name>NAD(+)</name>
        <dbReference type="ChEBI" id="CHEBI:57540"/>
    </cofactor>
</comment>
<evidence type="ECO:0000256" key="4">
    <source>
        <dbReference type="ARBA" id="ARBA00007637"/>
    </source>
</evidence>
<comment type="pathway">
    <text evidence="3 10">Carbohydrate metabolism; galactose metabolism.</text>
</comment>
<dbReference type="NCBIfam" id="TIGR01179">
    <property type="entry name" value="galE"/>
    <property type="match status" value="1"/>
</dbReference>
<reference evidence="12 13" key="1">
    <citation type="submission" date="2023-07" db="EMBL/GenBank/DDBJ databases">
        <title>Sequencing the genomes of 1000 actinobacteria strains.</title>
        <authorList>
            <person name="Klenk H.-P."/>
        </authorList>
    </citation>
    <scope>NUCLEOTIDE SEQUENCE [LARGE SCALE GENOMIC DNA]</scope>
    <source>
        <strain evidence="12 13">DSM 14555</strain>
    </source>
</reference>
<proteinExistence type="inferred from homology"/>
<dbReference type="GO" id="GO:0003978">
    <property type="term" value="F:UDP-glucose 4-epimerase activity"/>
    <property type="evidence" value="ECO:0007669"/>
    <property type="project" value="UniProtKB-EC"/>
</dbReference>
<gene>
    <name evidence="12" type="ORF">JOE69_001637</name>
</gene>
<dbReference type="EMBL" id="JAVDQF010000001">
    <property type="protein sequence ID" value="MDR6269399.1"/>
    <property type="molecule type" value="Genomic_DNA"/>
</dbReference>
<evidence type="ECO:0000256" key="1">
    <source>
        <dbReference type="ARBA" id="ARBA00000083"/>
    </source>
</evidence>
<dbReference type="SUPFAM" id="SSF51735">
    <property type="entry name" value="NAD(P)-binding Rossmann-fold domains"/>
    <property type="match status" value="1"/>
</dbReference>
<keyword evidence="7 10" id="KW-0520">NAD</keyword>
<evidence type="ECO:0000313" key="13">
    <source>
        <dbReference type="Proteomes" id="UP001185069"/>
    </source>
</evidence>
<keyword evidence="9 10" id="KW-0413">Isomerase</keyword>
<evidence type="ECO:0000256" key="6">
    <source>
        <dbReference type="ARBA" id="ARBA00018569"/>
    </source>
</evidence>
<evidence type="ECO:0000256" key="9">
    <source>
        <dbReference type="ARBA" id="ARBA00023235"/>
    </source>
</evidence>
<evidence type="ECO:0000256" key="3">
    <source>
        <dbReference type="ARBA" id="ARBA00004947"/>
    </source>
</evidence>
<dbReference type="Pfam" id="PF01370">
    <property type="entry name" value="Epimerase"/>
    <property type="match status" value="1"/>
</dbReference>
<dbReference type="PANTHER" id="PTHR43725:SF47">
    <property type="entry name" value="UDP-GLUCOSE 4-EPIMERASE"/>
    <property type="match status" value="1"/>
</dbReference>
<keyword evidence="13" id="KW-1185">Reference proteome</keyword>
<comment type="subunit">
    <text evidence="10">Homodimer.</text>
</comment>
<evidence type="ECO:0000256" key="8">
    <source>
        <dbReference type="ARBA" id="ARBA00023144"/>
    </source>
</evidence>
<comment type="similarity">
    <text evidence="4 10">Belongs to the NAD(P)-dependent epimerase/dehydratase family.</text>
</comment>
<sequence>MKIMVTGGAGYIGSHTAVGLLQDGHELVIVDNLANSSAEAVQRVQEISGRPVGFRELDLLDEVALSTVFAQERPQAVIHFAGLKSVGESVSDPLRYYRNNLIGTLNLLASMAEHQVRTLVFSSSATVYSADEPSPLAESASLAPVNPYGRTKQQIEEALADLGAADPSWRIAMLRYFNPVGAHPSGRIGEDPAGVPNNLLPYVAQVAIGRQAKVTVHGADYATPDGTGVRDYVHVMDLAQGHIAALDFLDRHRGVFRWNLGTGKGHSVLEVIDNFAAASGREIPFEIGARRPGDVAVSIARPAAAQEQLGWVAERGIAEMCRDHWRWQENNPRGFAG</sequence>